<evidence type="ECO:0000313" key="1">
    <source>
        <dbReference type="EMBL" id="QYX33311.1"/>
    </source>
</evidence>
<proteinExistence type="predicted"/>
<keyword evidence="2" id="KW-1185">Reference proteome</keyword>
<dbReference type="Proteomes" id="UP000826540">
    <property type="component" value="Chromosome"/>
</dbReference>
<dbReference type="EMBL" id="CP080598">
    <property type="protein sequence ID" value="QYX33311.1"/>
    <property type="molecule type" value="Genomic_DNA"/>
</dbReference>
<evidence type="ECO:0000313" key="2">
    <source>
        <dbReference type="Proteomes" id="UP000826540"/>
    </source>
</evidence>
<dbReference type="RefSeq" id="WP_220611082.1">
    <property type="nucleotide sequence ID" value="NZ_CP080598.1"/>
</dbReference>
<dbReference type="SUPFAM" id="SSF52540">
    <property type="entry name" value="P-loop containing nucleoside triphosphate hydrolases"/>
    <property type="match status" value="1"/>
</dbReference>
<evidence type="ECO:0008006" key="3">
    <source>
        <dbReference type="Google" id="ProtNLM"/>
    </source>
</evidence>
<protein>
    <recommendedName>
        <fullName evidence="3">AAA family ATPase</fullName>
    </recommendedName>
</protein>
<name>A0ABX8X3S2_9CYAN</name>
<sequence>MQLNQEEPISVELIPGIGIGFSPSQGWRSLVDYPLLILVGLTGVGKSTVSTNLFDLGLDLTLLPNRRVLTDQFIIPTIMKMEEVNELKSSCRVARFYYTHRYKQIFPAGMVHVLSQLQIHPSQVRLPMIFDGLRGKDEVNYALKILPKAKFVLLEAPEYVRLQRLLIRNDSFDKVAKSIQISHDYGVNNNSNFADLGIPEAADLFSPAETAAILAQVQQGLYSFSTLRDRLIIMIEERRNYDPLTTKAALEKLAPERNLVIDTTDFSPEQIAKKIIHFLSCMGVDIANNSLLTNSKICL</sequence>
<accession>A0ABX8X3S2</accession>
<gene>
    <name evidence="1" type="ORF">K2F26_08330</name>
</gene>
<dbReference type="Gene3D" id="3.40.50.300">
    <property type="entry name" value="P-loop containing nucleotide triphosphate hydrolases"/>
    <property type="match status" value="1"/>
</dbReference>
<dbReference type="InterPro" id="IPR027417">
    <property type="entry name" value="P-loop_NTPase"/>
</dbReference>
<organism evidence="1 2">
    <name type="scientific">Sphaerospermopsis torques-reginae ITEP-024</name>
    <dbReference type="NCBI Taxonomy" id="984208"/>
    <lineage>
        <taxon>Bacteria</taxon>
        <taxon>Bacillati</taxon>
        <taxon>Cyanobacteriota</taxon>
        <taxon>Cyanophyceae</taxon>
        <taxon>Nostocales</taxon>
        <taxon>Aphanizomenonaceae</taxon>
        <taxon>Sphaerospermopsis</taxon>
        <taxon>Sphaerospermopsis torques-reginae</taxon>
    </lineage>
</organism>
<reference evidence="1 2" key="1">
    <citation type="journal article" date="2022" name="J. Am. Chem. Soc.">
        <title>Biosynthesis of Guanitoxin Enables Global Environmental Detection in Freshwater Cyanobacteria.</title>
        <authorList>
            <person name="Lima S.T."/>
            <person name="Fallon T.R."/>
            <person name="Cordoza J.L."/>
            <person name="Chekan J.R."/>
            <person name="Delbaje E."/>
            <person name="Hopiavuori A.R."/>
            <person name="Alvarenga D.O."/>
            <person name="Wood S.M."/>
            <person name="Luhavaya H."/>
            <person name="Baumgartner J.T."/>
            <person name="Dorr F.A."/>
            <person name="Etchegaray A."/>
            <person name="Pinto E."/>
            <person name="McKinnie S.M.K."/>
            <person name="Fiore M.F."/>
            <person name="Moore B.S."/>
        </authorList>
    </citation>
    <scope>NUCLEOTIDE SEQUENCE [LARGE SCALE GENOMIC DNA]</scope>
    <source>
        <strain evidence="1 2">ITEP-024</strain>
    </source>
</reference>